<accession>A0A914W4S0</accession>
<dbReference type="SMART" id="SM00714">
    <property type="entry name" value="LITAF"/>
    <property type="match status" value="1"/>
</dbReference>
<evidence type="ECO:0000256" key="3">
    <source>
        <dbReference type="ARBA" id="ARBA00004630"/>
    </source>
</evidence>
<dbReference type="InterPro" id="IPR037519">
    <property type="entry name" value="LITAF_fam"/>
</dbReference>
<dbReference type="GO" id="GO:0005765">
    <property type="term" value="C:lysosomal membrane"/>
    <property type="evidence" value="ECO:0007669"/>
    <property type="project" value="UniProtKB-SubCell"/>
</dbReference>
<sequence>MCDGNKAVTCTEYSHPVSVSGKLHGDRYIYKENSDLVSFHFAIINHTVERQWASLSALLPKQSGMTDLRMKINYTLEGSDAHQSSKVDDVQEFDLGYVRSDAKETGPEACRKVDCNYPQTERLNSERCLNGGRCHNWEDESPYESTQAFFYCTCNRTDSYEYYGPFCEELRYVDNAKTHSPQWDAAATGASQRTLVITGNIFADKVMEEIKSASSPNIPPPPYYADNIAPQTVFYGPRETVEVAVLPHEASVQPHLHTVLHMNPTAYGRLPLPVKCPHCKENVTTTIKYEIGTLTWLAFALLFLLGFILLIPWCLCWIPFCAKGTRTAAHICPKCNQKLATVAAG</sequence>
<dbReference type="InterPro" id="IPR006629">
    <property type="entry name" value="LITAF"/>
</dbReference>
<keyword evidence="7 8" id="KW-0472">Membrane</keyword>
<dbReference type="AlphaFoldDB" id="A0A914W4S0"/>
<evidence type="ECO:0000256" key="1">
    <source>
        <dbReference type="ARBA" id="ARBA00004414"/>
    </source>
</evidence>
<name>A0A914W4S0_9BILA</name>
<reference evidence="11" key="1">
    <citation type="submission" date="2022-11" db="UniProtKB">
        <authorList>
            <consortium name="WormBaseParasite"/>
        </authorList>
    </citation>
    <scope>IDENTIFICATION</scope>
</reference>
<evidence type="ECO:0000313" key="11">
    <source>
        <dbReference type="WBParaSite" id="PSAMB.scaffold3048size19898.g20160.t1"/>
    </source>
</evidence>
<keyword evidence="5" id="KW-0479">Metal-binding</keyword>
<proteinExistence type="inferred from homology"/>
<organism evidence="10 11">
    <name type="scientific">Plectus sambesii</name>
    <dbReference type="NCBI Taxonomy" id="2011161"/>
    <lineage>
        <taxon>Eukaryota</taxon>
        <taxon>Metazoa</taxon>
        <taxon>Ecdysozoa</taxon>
        <taxon>Nematoda</taxon>
        <taxon>Chromadorea</taxon>
        <taxon>Plectida</taxon>
        <taxon>Plectina</taxon>
        <taxon>Plectoidea</taxon>
        <taxon>Plectidae</taxon>
        <taxon>Plectus</taxon>
    </lineage>
</organism>
<dbReference type="GO" id="GO:0008270">
    <property type="term" value="F:zinc ion binding"/>
    <property type="evidence" value="ECO:0007669"/>
    <property type="project" value="TreeGrafter"/>
</dbReference>
<evidence type="ECO:0000256" key="2">
    <source>
        <dbReference type="ARBA" id="ARBA00004481"/>
    </source>
</evidence>
<keyword evidence="8" id="KW-1133">Transmembrane helix</keyword>
<keyword evidence="10" id="KW-1185">Reference proteome</keyword>
<feature type="domain" description="LITAF" evidence="9">
    <location>
        <begin position="256"/>
        <end position="344"/>
    </location>
</feature>
<dbReference type="PROSITE" id="PS51837">
    <property type="entry name" value="LITAF"/>
    <property type="match status" value="1"/>
</dbReference>
<evidence type="ECO:0000256" key="8">
    <source>
        <dbReference type="SAM" id="Phobius"/>
    </source>
</evidence>
<evidence type="ECO:0000313" key="10">
    <source>
        <dbReference type="Proteomes" id="UP000887566"/>
    </source>
</evidence>
<dbReference type="GO" id="GO:0031902">
    <property type="term" value="C:late endosome membrane"/>
    <property type="evidence" value="ECO:0007669"/>
    <property type="project" value="UniProtKB-SubCell"/>
</dbReference>
<keyword evidence="6" id="KW-0862">Zinc</keyword>
<evidence type="ECO:0000256" key="5">
    <source>
        <dbReference type="ARBA" id="ARBA00022723"/>
    </source>
</evidence>
<evidence type="ECO:0000256" key="6">
    <source>
        <dbReference type="ARBA" id="ARBA00022833"/>
    </source>
</evidence>
<dbReference type="PANTHER" id="PTHR23292:SF6">
    <property type="entry name" value="FI16602P1-RELATED"/>
    <property type="match status" value="1"/>
</dbReference>
<dbReference type="Pfam" id="PF10601">
    <property type="entry name" value="zf-LITAF-like"/>
    <property type="match status" value="1"/>
</dbReference>
<dbReference type="PANTHER" id="PTHR23292">
    <property type="entry name" value="LIPOPOLYSACCHARIDE-INDUCED TUMOR NECROSIS FACTOR-ALPHA FACTOR"/>
    <property type="match status" value="1"/>
</dbReference>
<dbReference type="WBParaSite" id="PSAMB.scaffold3048size19898.g20160.t1">
    <property type="protein sequence ID" value="PSAMB.scaffold3048size19898.g20160.t1"/>
    <property type="gene ID" value="PSAMB.scaffold3048size19898.g20160"/>
</dbReference>
<evidence type="ECO:0000256" key="7">
    <source>
        <dbReference type="ARBA" id="ARBA00023136"/>
    </source>
</evidence>
<comment type="subcellular location">
    <subcellularLocation>
        <location evidence="2">Endosome membrane</location>
        <topology evidence="2">Peripheral membrane protein</topology>
    </subcellularLocation>
    <subcellularLocation>
        <location evidence="1">Late endosome membrane</location>
    </subcellularLocation>
    <subcellularLocation>
        <location evidence="3">Lysosome membrane</location>
        <topology evidence="3">Peripheral membrane protein</topology>
        <orientation evidence="3">Cytoplasmic side</orientation>
    </subcellularLocation>
</comment>
<dbReference type="Proteomes" id="UP000887566">
    <property type="component" value="Unplaced"/>
</dbReference>
<evidence type="ECO:0000259" key="9">
    <source>
        <dbReference type="PROSITE" id="PS51837"/>
    </source>
</evidence>
<evidence type="ECO:0000256" key="4">
    <source>
        <dbReference type="ARBA" id="ARBA00005975"/>
    </source>
</evidence>
<keyword evidence="8" id="KW-0812">Transmembrane</keyword>
<comment type="similarity">
    <text evidence="4">Belongs to the CDIP1/LITAF family.</text>
</comment>
<feature type="transmembrane region" description="Helical" evidence="8">
    <location>
        <begin position="296"/>
        <end position="318"/>
    </location>
</feature>
<protein>
    <submittedName>
        <fullName evidence="11">LITAF domain-containing protein</fullName>
    </submittedName>
</protein>